<accession>A0A8X8KLP2</accession>
<organism evidence="2 3">
    <name type="scientific">Fertoeibacter niger</name>
    <dbReference type="NCBI Taxonomy" id="2656921"/>
    <lineage>
        <taxon>Bacteria</taxon>
        <taxon>Pseudomonadati</taxon>
        <taxon>Pseudomonadota</taxon>
        <taxon>Alphaproteobacteria</taxon>
        <taxon>Rhodobacterales</taxon>
        <taxon>Paracoccaceae</taxon>
        <taxon>Fertoeibacter</taxon>
    </lineage>
</organism>
<evidence type="ECO:0000313" key="3">
    <source>
        <dbReference type="Proteomes" id="UP000484076"/>
    </source>
</evidence>
<dbReference type="Pfam" id="PF06170">
    <property type="entry name" value="DUF983"/>
    <property type="match status" value="1"/>
</dbReference>
<dbReference type="EMBL" id="WHUT02000008">
    <property type="protein sequence ID" value="NUB45514.1"/>
    <property type="molecule type" value="Genomic_DNA"/>
</dbReference>
<comment type="caution">
    <text evidence="2">The sequence shown here is derived from an EMBL/GenBank/DDBJ whole genome shotgun (WGS) entry which is preliminary data.</text>
</comment>
<feature type="transmembrane region" description="Helical" evidence="1">
    <location>
        <begin position="56"/>
        <end position="75"/>
    </location>
</feature>
<keyword evidence="1" id="KW-0812">Transmembrane</keyword>
<name>A0A8X8KLP2_9RHOB</name>
<evidence type="ECO:0000313" key="2">
    <source>
        <dbReference type="EMBL" id="NUB45514.1"/>
    </source>
</evidence>
<sequence length="120" mass="12953">MQATQRLRKPAIRNGLRCRCPDCGTGRLFSHYLKVAAACDTCGQSFAAQKADDGPAYFTILIMCHVSGFLLHALAVHTDLGPAETALLTSVVAVSGSLLLLPRIKGAMIGWQWAERLHGF</sequence>
<reference evidence="2" key="1">
    <citation type="submission" date="2020-05" db="EMBL/GenBank/DDBJ databases">
        <title>Fertoebacter nigrum gen. nov., sp. nov., a new member of the family Rhodobacteraceae.</title>
        <authorList>
            <person name="Szuroczki S."/>
            <person name="Abbaszade G."/>
            <person name="Buni D."/>
            <person name="Schumann P."/>
            <person name="Toth E."/>
        </authorList>
    </citation>
    <scope>NUCLEOTIDE SEQUENCE</scope>
    <source>
        <strain evidence="2">RG-N-1a</strain>
    </source>
</reference>
<keyword evidence="1" id="KW-1133">Transmembrane helix</keyword>
<protein>
    <submittedName>
        <fullName evidence="2">DUF983 domain-containing protein</fullName>
    </submittedName>
</protein>
<evidence type="ECO:0000256" key="1">
    <source>
        <dbReference type="SAM" id="Phobius"/>
    </source>
</evidence>
<dbReference type="InterPro" id="IPR009325">
    <property type="entry name" value="DUF983"/>
</dbReference>
<keyword evidence="3" id="KW-1185">Reference proteome</keyword>
<gene>
    <name evidence="2" type="ORF">GEU84_014035</name>
</gene>
<dbReference type="Proteomes" id="UP000484076">
    <property type="component" value="Unassembled WGS sequence"/>
</dbReference>
<feature type="transmembrane region" description="Helical" evidence="1">
    <location>
        <begin position="81"/>
        <end position="101"/>
    </location>
</feature>
<dbReference type="RefSeq" id="WP_152827154.1">
    <property type="nucleotide sequence ID" value="NZ_WHUT02000008.1"/>
</dbReference>
<proteinExistence type="predicted"/>
<keyword evidence="1" id="KW-0472">Membrane</keyword>
<dbReference type="AlphaFoldDB" id="A0A8X8KLP2"/>